<evidence type="ECO:0000313" key="2">
    <source>
        <dbReference type="Proteomes" id="UP000285092"/>
    </source>
</evidence>
<gene>
    <name evidence="1" type="ORF">D2V04_15370</name>
</gene>
<reference evidence="1 2" key="1">
    <citation type="submission" date="2018-08" db="EMBL/GenBank/DDBJ databases">
        <title>Altererythrobacter sp.Ery1 and Ery12, the genome sequencing of novel strains in genus Alterythrobacter.</title>
        <authorList>
            <person name="Cheng H."/>
            <person name="Wu Y.-H."/>
            <person name="Fang C."/>
            <person name="Xu X.-W."/>
        </authorList>
    </citation>
    <scope>NUCLEOTIDE SEQUENCE [LARGE SCALE GENOMIC DNA]</scope>
    <source>
        <strain evidence="1 2">Ery1</strain>
    </source>
</reference>
<dbReference type="OrthoDB" id="9928610at2"/>
<dbReference type="Proteomes" id="UP000285092">
    <property type="component" value="Unassembled WGS sequence"/>
</dbReference>
<sequence length="233" mass="25476">MDFDLIEREARLDGEAWLREFAEAEAPEARASAARRALSHFIEAACAKVGPDVLAAAWGESPAETDAKARLECLADRVELFAPPPAAVPQDRLSLASLATELRAIALGDKAQIVAPAPYHGLKNNNAIRLARHRLRALQWDAFLEANGNKPFERHNAVSSAYGQDWTTIKAWKAAVANALGEQELQVALEVASCRVRYPNRAFPYSTGEEALAALALDGQDFKNEMKRQFAVV</sequence>
<dbReference type="EMBL" id="QXFK01000019">
    <property type="protein sequence ID" value="RIV75666.1"/>
    <property type="molecule type" value="Genomic_DNA"/>
</dbReference>
<comment type="caution">
    <text evidence="1">The sequence shown here is derived from an EMBL/GenBank/DDBJ whole genome shotgun (WGS) entry which is preliminary data.</text>
</comment>
<proteinExistence type="predicted"/>
<dbReference type="RefSeq" id="WP_119514592.1">
    <property type="nucleotide sequence ID" value="NZ_QXFK01000019.1"/>
</dbReference>
<accession>A0A418NEB4</accession>
<protein>
    <submittedName>
        <fullName evidence="1">Uncharacterized protein</fullName>
    </submittedName>
</protein>
<organism evidence="1 2">
    <name type="scientific">Pelagerythrobacter aerophilus</name>
    <dbReference type="NCBI Taxonomy" id="2306995"/>
    <lineage>
        <taxon>Bacteria</taxon>
        <taxon>Pseudomonadati</taxon>
        <taxon>Pseudomonadota</taxon>
        <taxon>Alphaproteobacteria</taxon>
        <taxon>Sphingomonadales</taxon>
        <taxon>Erythrobacteraceae</taxon>
        <taxon>Pelagerythrobacter</taxon>
    </lineage>
</organism>
<dbReference type="AlphaFoldDB" id="A0A418NEB4"/>
<evidence type="ECO:0000313" key="1">
    <source>
        <dbReference type="EMBL" id="RIV75666.1"/>
    </source>
</evidence>
<keyword evidence="2" id="KW-1185">Reference proteome</keyword>
<name>A0A418NEB4_9SPHN</name>